<feature type="compositionally biased region" description="Polar residues" evidence="1">
    <location>
        <begin position="500"/>
        <end position="520"/>
    </location>
</feature>
<feature type="region of interest" description="Disordered" evidence="1">
    <location>
        <begin position="1"/>
        <end position="33"/>
    </location>
</feature>
<feature type="region of interest" description="Disordered" evidence="1">
    <location>
        <begin position="147"/>
        <end position="174"/>
    </location>
</feature>
<sequence length="863" mass="96363">MAAPKPRLYLPSGTPESTNPATNNHTTNPETTKLISPVPTAAFQQAPPTHSVTVKFPSLSATTNLTPQATQTARLYPAFASEIIHIPPPPLLLPPVSGPLPRLEEKLRKIVGKLDGRKRRKELRENPPMEDWWVAYVVTKERKRRKKLEKMRELEKKRKEEEEREKRERETEMDMVECDAGEFDILDVPIEVTNSTEKITGMIESSVDSKITVPPLPLPLERKMNGPIDVTSKRQPAISTTPMAINKHSYPSINHPYINNPSNLTHDPSFINLPFRTMSTPVNPHVKRYLDNLPTQQYRPCYPVGGTDCDPPPQRTYARGQLSPNLVEQWQRLPQYWQIPAKPRTASPGNQQLYYRIDTPPCEDHPPPRSVPGMGASVQGTPSWEMFDGGWCLWNPNRNTAMDLAGLSYQQDNQYFGAVPATQVGGHQYDTETVAKHGNRVHHQHHDPSKGGVNPAPADRSTPAHTPPFHLHDDFSFTEFLQLDDMVDSFDIPNHRQIQLRQTPEQNMSNMTTDPVTVSAPTSMKDSLPSSSPSEYYDAIENTPNSTPPPSATPPGAEPTSSPTSTSSSSLTDSFYAPLARLPLIPPSSPAVLQPSTSTLQPSSSPPFLPSPTPPPQTSAPQLLHHPSPIQTATEGTRDPIYNTFLLPPPRSSDTFHTPTRTSVANLFLTFPSTTASNISDPVKEPDETDPPCVATILYFPCGHEETLWFYQCPRQWWLGLPHDARRNGSVLKSEGWVDVDSAGEGEGEGDGENGEKKQRVDICCDPTLEHWVVNYRGFCAVCCPDEREVLLVHAREWGLEEIVGEQVQTGEIMGDGDLTIGEWSSEEMQLEMEEMQDEEMWQRLCENIEEYHAEMMGDGQNT</sequence>
<protein>
    <submittedName>
        <fullName evidence="2">Uncharacterized protein</fullName>
    </submittedName>
</protein>
<feature type="region of interest" description="Disordered" evidence="1">
    <location>
        <begin position="438"/>
        <end position="470"/>
    </location>
</feature>
<feature type="compositionally biased region" description="Low complexity" evidence="1">
    <location>
        <begin position="558"/>
        <end position="570"/>
    </location>
</feature>
<feature type="compositionally biased region" description="Pro residues" evidence="1">
    <location>
        <begin position="604"/>
        <end position="618"/>
    </location>
</feature>
<feature type="region of interest" description="Disordered" evidence="1">
    <location>
        <begin position="587"/>
        <end position="636"/>
    </location>
</feature>
<feature type="compositionally biased region" description="Low complexity" evidence="1">
    <location>
        <begin position="593"/>
        <end position="603"/>
    </location>
</feature>
<dbReference type="AlphaFoldDB" id="A0A4S2MMM8"/>
<keyword evidence="3" id="KW-1185">Reference proteome</keyword>
<gene>
    <name evidence="2" type="ORF">EX30DRAFT_397825</name>
</gene>
<feature type="compositionally biased region" description="Pro residues" evidence="1">
    <location>
        <begin position="546"/>
        <end position="557"/>
    </location>
</feature>
<evidence type="ECO:0000256" key="1">
    <source>
        <dbReference type="SAM" id="MobiDB-lite"/>
    </source>
</evidence>
<evidence type="ECO:0000313" key="2">
    <source>
        <dbReference type="EMBL" id="TGZ78322.1"/>
    </source>
</evidence>
<proteinExistence type="predicted"/>
<dbReference type="InParanoid" id="A0A4S2MMM8"/>
<feature type="compositionally biased region" description="Basic and acidic residues" evidence="1">
    <location>
        <begin position="150"/>
        <end position="172"/>
    </location>
</feature>
<feature type="compositionally biased region" description="Low complexity" evidence="1">
    <location>
        <begin position="521"/>
        <end position="534"/>
    </location>
</feature>
<name>A0A4S2MMM8_9PEZI</name>
<evidence type="ECO:0000313" key="3">
    <source>
        <dbReference type="Proteomes" id="UP000298138"/>
    </source>
</evidence>
<accession>A0A4S2MMM8</accession>
<feature type="compositionally biased region" description="Acidic residues" evidence="1">
    <location>
        <begin position="742"/>
        <end position="753"/>
    </location>
</feature>
<organism evidence="2 3">
    <name type="scientific">Ascodesmis nigricans</name>
    <dbReference type="NCBI Taxonomy" id="341454"/>
    <lineage>
        <taxon>Eukaryota</taxon>
        <taxon>Fungi</taxon>
        <taxon>Dikarya</taxon>
        <taxon>Ascomycota</taxon>
        <taxon>Pezizomycotina</taxon>
        <taxon>Pezizomycetes</taxon>
        <taxon>Pezizales</taxon>
        <taxon>Ascodesmidaceae</taxon>
        <taxon>Ascodesmis</taxon>
    </lineage>
</organism>
<dbReference type="Proteomes" id="UP000298138">
    <property type="component" value="Unassembled WGS sequence"/>
</dbReference>
<reference evidence="2 3" key="1">
    <citation type="submission" date="2019-04" db="EMBL/GenBank/DDBJ databases">
        <title>Comparative genomics and transcriptomics to analyze fruiting body development in filamentous ascomycetes.</title>
        <authorList>
            <consortium name="DOE Joint Genome Institute"/>
            <person name="Lutkenhaus R."/>
            <person name="Traeger S."/>
            <person name="Breuer J."/>
            <person name="Kuo A."/>
            <person name="Lipzen A."/>
            <person name="Pangilinan J."/>
            <person name="Dilworth D."/>
            <person name="Sandor L."/>
            <person name="Poggeler S."/>
            <person name="Barry K."/>
            <person name="Grigoriev I.V."/>
            <person name="Nowrousian M."/>
        </authorList>
    </citation>
    <scope>NUCLEOTIDE SEQUENCE [LARGE SCALE GENOMIC DNA]</scope>
    <source>
        <strain evidence="2 3">CBS 389.68</strain>
    </source>
</reference>
<dbReference type="EMBL" id="ML220142">
    <property type="protein sequence ID" value="TGZ78322.1"/>
    <property type="molecule type" value="Genomic_DNA"/>
</dbReference>
<feature type="region of interest" description="Disordered" evidence="1">
    <location>
        <begin position="738"/>
        <end position="758"/>
    </location>
</feature>
<feature type="compositionally biased region" description="Low complexity" evidence="1">
    <location>
        <begin position="18"/>
        <end position="32"/>
    </location>
</feature>
<feature type="region of interest" description="Disordered" evidence="1">
    <location>
        <begin position="500"/>
        <end position="572"/>
    </location>
</feature>